<name>D3VJM6_XENNA</name>
<evidence type="ECO:0000259" key="1">
    <source>
        <dbReference type="Pfam" id="PF17765"/>
    </source>
</evidence>
<dbReference type="AlphaFoldDB" id="D3VJM6"/>
<proteinExistence type="predicted"/>
<dbReference type="HOGENOM" id="CLU_2332942_0_0_6"/>
<dbReference type="RefSeq" id="WP_013183420.1">
    <property type="nucleotide sequence ID" value="NC_014228.1"/>
</dbReference>
<organism evidence="2 3">
    <name type="scientific">Xenorhabdus nematophila (strain ATCC 19061 / DSM 3370 / CCUG 14189 / LMG 1036 / NCIMB 9965 / AN6)</name>
    <dbReference type="NCBI Taxonomy" id="406817"/>
    <lineage>
        <taxon>Bacteria</taxon>
        <taxon>Pseudomonadati</taxon>
        <taxon>Pseudomonadota</taxon>
        <taxon>Gammaproteobacteria</taxon>
        <taxon>Enterobacterales</taxon>
        <taxon>Morganellaceae</taxon>
        <taxon>Xenorhabdus</taxon>
    </lineage>
</organism>
<feature type="domain" description="MmyB-like transcription regulator ligand binding" evidence="1">
    <location>
        <begin position="17"/>
        <end position="86"/>
    </location>
</feature>
<dbReference type="STRING" id="406817.XNC1_0711"/>
<dbReference type="InterPro" id="IPR041413">
    <property type="entry name" value="MLTR_LBD"/>
</dbReference>
<dbReference type="eggNOG" id="COG1396">
    <property type="taxonomic scope" value="Bacteria"/>
</dbReference>
<accession>D3VJM6</accession>
<gene>
    <name evidence="2" type="ordered locus">XNC1_0711</name>
</gene>
<sequence>MALTRDQLFSSTRFFDELLSLIDKLKEVSDEFNELWNCYDINGPYSGVRDLFIDEIGALRFEHYSLIVDVHQNIRMVYYAIKEEDRNEIFNNWLMSKK</sequence>
<dbReference type="GeneID" id="99711522"/>
<evidence type="ECO:0000313" key="2">
    <source>
        <dbReference type="EMBL" id="CBJ88782.1"/>
    </source>
</evidence>
<evidence type="ECO:0000313" key="3">
    <source>
        <dbReference type="Proteomes" id="UP000008075"/>
    </source>
</evidence>
<reference evidence="2 3" key="1">
    <citation type="journal article" date="2011" name="PLoS ONE">
        <title>The entomopathogenic bacterial endosymbionts xenorhabdus and photorhabdus: convergent lifestyles from divergent genomes.</title>
        <authorList>
            <person name="Chaston J.M."/>
            <person name="Suen G."/>
            <person name="Tucker S.L."/>
            <person name="Andersen A.W."/>
            <person name="Bhasin A."/>
            <person name="Bode E."/>
            <person name="Bode H.B."/>
            <person name="Brachmann A.O."/>
            <person name="Cowles C.E."/>
            <person name="Cowles K.N."/>
            <person name="Darby C."/>
            <person name="de Leon L."/>
            <person name="Drace K."/>
            <person name="Du Z."/>
            <person name="Givaudan A."/>
            <person name="Herbert Tran E.E."/>
            <person name="Jewell K.A."/>
            <person name="Knack J.J."/>
            <person name="Krasomil-Osterfeld K.C."/>
            <person name="Kukor R."/>
            <person name="Lanois A."/>
            <person name="Latreille P."/>
            <person name="Leimgruber N.K."/>
            <person name="Lipke C.M."/>
            <person name="Liu R."/>
            <person name="Lu X."/>
            <person name="Martens E.C."/>
            <person name="Marri P.R."/>
            <person name="Medigue C."/>
            <person name="Menard M.L."/>
            <person name="Miller N.M."/>
            <person name="Morales-Soto N."/>
            <person name="Norton S."/>
            <person name="Ogier J.C."/>
            <person name="Orchard S.S."/>
            <person name="Park D."/>
            <person name="Park Y."/>
            <person name="Qurollo B.A."/>
            <person name="Sugar D.R."/>
            <person name="Richards G.R."/>
            <person name="Rouy Z."/>
            <person name="Slominski B."/>
            <person name="Slominski K."/>
            <person name="Snyder H."/>
            <person name="Tjaden B.C."/>
            <person name="van der Hoeven R."/>
            <person name="Welch R.D."/>
            <person name="Wheeler C."/>
            <person name="Xiang B."/>
            <person name="Barbazuk B."/>
            <person name="Gaudriault S."/>
            <person name="Goodner B."/>
            <person name="Slater S.C."/>
            <person name="Forst S."/>
            <person name="Goldman B.S."/>
            <person name="Goodrich-Blair H."/>
        </authorList>
    </citation>
    <scope>NUCLEOTIDE SEQUENCE [LARGE SCALE GENOMIC DNA]</scope>
    <source>
        <strain evidence="3">ATCC 19061 / DSM 3370 / CCUG 14189 / LMG 1036 / NCIMB 9965 / AN6</strain>
    </source>
</reference>
<dbReference type="EMBL" id="FN667742">
    <property type="protein sequence ID" value="CBJ88782.1"/>
    <property type="molecule type" value="Genomic_DNA"/>
</dbReference>
<keyword evidence="3" id="KW-1185">Reference proteome</keyword>
<dbReference type="Proteomes" id="UP000008075">
    <property type="component" value="Chromosome"/>
</dbReference>
<dbReference type="Gene3D" id="3.30.450.180">
    <property type="match status" value="1"/>
</dbReference>
<protein>
    <recommendedName>
        <fullName evidence="1">MmyB-like transcription regulator ligand binding domain-containing protein</fullName>
    </recommendedName>
</protein>
<dbReference type="KEGG" id="xne:XNC1_0711"/>
<dbReference type="Pfam" id="PF17765">
    <property type="entry name" value="MLTR_LBD"/>
    <property type="match status" value="1"/>
</dbReference>